<feature type="domain" description="Asteroid" evidence="2">
    <location>
        <begin position="367"/>
        <end position="425"/>
    </location>
</feature>
<name>A0A433Q2K7_9FUNG</name>
<reference evidence="3 4" key="1">
    <citation type="journal article" date="2018" name="New Phytol.">
        <title>Phylogenomics of Endogonaceae and evolution of mycorrhizas within Mucoromycota.</title>
        <authorList>
            <person name="Chang Y."/>
            <person name="Desiro A."/>
            <person name="Na H."/>
            <person name="Sandor L."/>
            <person name="Lipzen A."/>
            <person name="Clum A."/>
            <person name="Barry K."/>
            <person name="Grigoriev I.V."/>
            <person name="Martin F.M."/>
            <person name="Stajich J.E."/>
            <person name="Smith M.E."/>
            <person name="Bonito G."/>
            <person name="Spatafora J.W."/>
        </authorList>
    </citation>
    <scope>NUCLEOTIDE SEQUENCE [LARGE SCALE GENOMIC DNA]</scope>
    <source>
        <strain evidence="3 4">AD002</strain>
    </source>
</reference>
<dbReference type="EMBL" id="RBNJ01017600">
    <property type="protein sequence ID" value="RUS24035.1"/>
    <property type="molecule type" value="Genomic_DNA"/>
</dbReference>
<keyword evidence="4" id="KW-1185">Reference proteome</keyword>
<evidence type="ECO:0000313" key="4">
    <source>
        <dbReference type="Proteomes" id="UP000274822"/>
    </source>
</evidence>
<dbReference type="InterPro" id="IPR029060">
    <property type="entry name" value="PIN-like_dom_sf"/>
</dbReference>
<comment type="similarity">
    <text evidence="1">Belongs to the asteroid family.</text>
</comment>
<dbReference type="PANTHER" id="PTHR15665">
    <property type="entry name" value="ASTEROID PROTEIN"/>
    <property type="match status" value="1"/>
</dbReference>
<dbReference type="SUPFAM" id="SSF88723">
    <property type="entry name" value="PIN domain-like"/>
    <property type="match status" value="1"/>
</dbReference>
<protein>
    <submittedName>
        <fullName evidence="3">XPG domain containing-domain-containing protein</fullName>
    </submittedName>
</protein>
<dbReference type="Pfam" id="PF12813">
    <property type="entry name" value="XPG_I_2"/>
    <property type="match status" value="2"/>
</dbReference>
<dbReference type="InterPro" id="IPR026832">
    <property type="entry name" value="Asteroid"/>
</dbReference>
<proteinExistence type="inferred from homology"/>
<sequence length="668" mass="72890">MGIKGLHSYIQQTPSLAHTKEWPLHPDSSPAVPHRLVIDGNAYVHHLYSGSLDWVHGGQYTALATLLRLHTSTLQQAGFDLLFLFDGPLPLHKRQNRLARDTEKIDRVTRVLQILDRTSRTPVGMGGQSPKLRHLFLLPPLALDVTLQTLRSLPGVRVSVCAGEADGAVARLARQKGAYAVSKDSDYFVHDVGPAGYIPLDTLHVPLDPREGNVITATVYHPSEVAAHLGFLAGHLPLFASLVGNDYIEPHVFEAEILAYAKKAGAAARQAGVDAAGGSAFGRIKATAKFVKQFKGWKKEEEVVDHVIGMLGRSAEERRALVESMRQYNPKEEDEDAPIASVPHRVVTAFHEGRFGFKLMDVVVSGSFWCTQFLEDIERESAWAVGKELRKWMYAVLWAQVTKVNADTEPVTEYIRRGDHLAPEPTIPILVPAHLQADPRRLLLHALHADTPTTRAMPPVHALLAATLRYLVHHAANSASPKSTPHKLANHEILAFVVVGLRDTQTHINTAVDTKPAQSPSRRGLHLAAQFQFVLACAHLLAQALFPGVDGRGEAEVKGDEEVQLALLYDGLAFHRVLALARDGTELDMILTSVGVERREFEAVMGAVEDGLLAAGEIEVAVGFGDAGKTPLKKAKTKKERAKVPAGVAQGMGGNMFEVLSFGCEFDE</sequence>
<feature type="domain" description="Asteroid" evidence="2">
    <location>
        <begin position="149"/>
        <end position="243"/>
    </location>
</feature>
<accession>A0A433Q2K7</accession>
<dbReference type="Proteomes" id="UP000274822">
    <property type="component" value="Unassembled WGS sequence"/>
</dbReference>
<evidence type="ECO:0000313" key="3">
    <source>
        <dbReference type="EMBL" id="RUS24035.1"/>
    </source>
</evidence>
<dbReference type="AlphaFoldDB" id="A0A433Q2K7"/>
<dbReference type="PANTHER" id="PTHR15665:SF1">
    <property type="entry name" value="PROTEIN ASTEROID HOMOLOG 1"/>
    <property type="match status" value="1"/>
</dbReference>
<evidence type="ECO:0000259" key="2">
    <source>
        <dbReference type="Pfam" id="PF12813"/>
    </source>
</evidence>
<organism evidence="3 4">
    <name type="scientific">Jimgerdemannia flammicorona</name>
    <dbReference type="NCBI Taxonomy" id="994334"/>
    <lineage>
        <taxon>Eukaryota</taxon>
        <taxon>Fungi</taxon>
        <taxon>Fungi incertae sedis</taxon>
        <taxon>Mucoromycota</taxon>
        <taxon>Mucoromycotina</taxon>
        <taxon>Endogonomycetes</taxon>
        <taxon>Endogonales</taxon>
        <taxon>Endogonaceae</taxon>
        <taxon>Jimgerdemannia</taxon>
    </lineage>
</organism>
<dbReference type="InterPro" id="IPR039436">
    <property type="entry name" value="Asteroid_dom"/>
</dbReference>
<comment type="caution">
    <text evidence="3">The sequence shown here is derived from an EMBL/GenBank/DDBJ whole genome shotgun (WGS) entry which is preliminary data.</text>
</comment>
<evidence type="ECO:0000256" key="1">
    <source>
        <dbReference type="ARBA" id="ARBA00007398"/>
    </source>
</evidence>
<dbReference type="Gene3D" id="3.40.50.1010">
    <property type="entry name" value="5'-nuclease"/>
    <property type="match status" value="1"/>
</dbReference>
<gene>
    <name evidence="3" type="ORF">BC938DRAFT_474226</name>
</gene>